<name>A0A221W2V7_9PSEU</name>
<evidence type="ECO:0000256" key="5">
    <source>
        <dbReference type="ARBA" id="ARBA00022801"/>
    </source>
</evidence>
<feature type="region of interest" description="Disordered" evidence="7">
    <location>
        <begin position="735"/>
        <end position="771"/>
    </location>
</feature>
<dbReference type="Proteomes" id="UP000204221">
    <property type="component" value="Chromosome"/>
</dbReference>
<dbReference type="GO" id="GO:0005829">
    <property type="term" value="C:cytosol"/>
    <property type="evidence" value="ECO:0007669"/>
    <property type="project" value="TreeGrafter"/>
</dbReference>
<dbReference type="SUPFAM" id="SSF53474">
    <property type="entry name" value="alpha/beta-Hydrolases"/>
    <property type="match status" value="1"/>
</dbReference>
<dbReference type="InterPro" id="IPR051167">
    <property type="entry name" value="Prolyl_oligopep/macrocyclase"/>
</dbReference>
<feature type="compositionally biased region" description="Low complexity" evidence="7">
    <location>
        <begin position="227"/>
        <end position="246"/>
    </location>
</feature>
<dbReference type="Gene3D" id="2.130.10.120">
    <property type="entry name" value="Prolyl oligopeptidase, N-terminal domain"/>
    <property type="match status" value="2"/>
</dbReference>
<dbReference type="Pfam" id="PF00326">
    <property type="entry name" value="Peptidase_S9"/>
    <property type="match status" value="1"/>
</dbReference>
<dbReference type="EMBL" id="CP022521">
    <property type="protein sequence ID" value="ASO20057.1"/>
    <property type="molecule type" value="Genomic_DNA"/>
</dbReference>
<evidence type="ECO:0000256" key="2">
    <source>
        <dbReference type="ARBA" id="ARBA00005228"/>
    </source>
</evidence>
<dbReference type="OrthoDB" id="9801421at2"/>
<evidence type="ECO:0000256" key="4">
    <source>
        <dbReference type="ARBA" id="ARBA00022670"/>
    </source>
</evidence>
<keyword evidence="6" id="KW-0720">Serine protease</keyword>
<dbReference type="InterPro" id="IPR002470">
    <property type="entry name" value="Peptidase_S9A"/>
</dbReference>
<evidence type="ECO:0000259" key="8">
    <source>
        <dbReference type="Pfam" id="PF00326"/>
    </source>
</evidence>
<keyword evidence="5 10" id="KW-0378">Hydrolase</keyword>
<dbReference type="PANTHER" id="PTHR42881">
    <property type="entry name" value="PROLYL ENDOPEPTIDASE"/>
    <property type="match status" value="1"/>
</dbReference>
<dbReference type="PRINTS" id="PR00862">
    <property type="entry name" value="PROLIGOPTASE"/>
</dbReference>
<dbReference type="Pfam" id="PF02897">
    <property type="entry name" value="Peptidase_S9_N"/>
    <property type="match status" value="2"/>
</dbReference>
<evidence type="ECO:0000259" key="9">
    <source>
        <dbReference type="Pfam" id="PF02897"/>
    </source>
</evidence>
<evidence type="ECO:0000313" key="10">
    <source>
        <dbReference type="EMBL" id="ASO20057.1"/>
    </source>
</evidence>
<comment type="catalytic activity">
    <reaction evidence="1">
        <text>Hydrolysis of Pro-|-Xaa &gt;&gt; Ala-|-Xaa in oligopeptides.</text>
        <dbReference type="EC" id="3.4.21.26"/>
    </reaction>
</comment>
<feature type="compositionally biased region" description="Low complexity" evidence="7">
    <location>
        <begin position="757"/>
        <end position="771"/>
    </location>
</feature>
<evidence type="ECO:0000313" key="11">
    <source>
        <dbReference type="Proteomes" id="UP000204221"/>
    </source>
</evidence>
<dbReference type="PROSITE" id="PS00708">
    <property type="entry name" value="PRO_ENDOPEP_SER"/>
    <property type="match status" value="1"/>
</dbReference>
<sequence>MTAYPPAARGGDVDVLHGRIVPDPYRGLERDTEDTLAWTRAQSRLVDAYFEDCEVRDRLAARLAVDETPPAPTPIRVGDREFLPPHGDGDRGMLRMRRPDGVVVILCDPRRLDPDGHTVLHRVTPSPDGRRVVCQLSRLGVEYGRLLVIDADTGTVLDGPIGPVRYSSIAWLPDGSAFFFVAQTPESVASAGTSPDVVLHRLGTEDHASAAVHTPTSGHEDGDVSRPAVDPVALDPAAPGPAAFDPAAAPNAVSPDLLAAIARATEGAASISVRIDRGRWLLLHCGIAAGGGNQVWIADLADLAAGQPAGAVPPGPLLRRVTEGVDARTHAEVGPDGLLYLLTSHRAPTRRLCRVEPGDPRPDRWREVVPALPDATLTSVTVLEHSPVLVVLRLLDGVHEASLHDRASGRRLRTVALPGAGRITRIAETGPREVRLGYTDFVTPPGEVRCDLVTGFCRPATRSAARSVPTVGTRRLRCRSADGTSIRLVLLGRTADLTATSPRPLPTLLTAYGGFGIPAVPAYDPELLAWVAEGGLVAIACVRGGGDEGAAWHRAGTRERKQNTFDDLHAAAEWLIAEGRTSPDRLGVLGSSNGGLLVGAAVTQRPDLFAAGVSRGGVLDMIRSELFGLGPLWREEYGSVQDGAEFRALLAYSPYHRVRPGVHYPATLFVAAEQDTRVHPMHARKMCAAMQHADPEGRPILYRSLAASGHVEHSRRRAVAVAAETLAFLARETGLANDRGRPVPSSGTGHGGARAFPSSPSGSPVGGSSHQ</sequence>
<dbReference type="GO" id="GO:0004252">
    <property type="term" value="F:serine-type endopeptidase activity"/>
    <property type="evidence" value="ECO:0007669"/>
    <property type="project" value="UniProtKB-EC"/>
</dbReference>
<dbReference type="RefSeq" id="WP_093941452.1">
    <property type="nucleotide sequence ID" value="NZ_CP022521.1"/>
</dbReference>
<feature type="domain" description="Peptidase S9A N-terminal" evidence="9">
    <location>
        <begin position="5"/>
        <end position="213"/>
    </location>
</feature>
<dbReference type="AlphaFoldDB" id="A0A221W2V7"/>
<dbReference type="InterPro" id="IPR029058">
    <property type="entry name" value="AB_hydrolase_fold"/>
</dbReference>
<evidence type="ECO:0000256" key="7">
    <source>
        <dbReference type="SAM" id="MobiDB-lite"/>
    </source>
</evidence>
<reference evidence="10 11" key="1">
    <citation type="submission" date="2017-07" db="EMBL/GenBank/DDBJ databases">
        <title>Complete genome sequence of Actinoalloteichus hoggarensis DSM 45943, type strain of Actinoalloteichus hoggarensis.</title>
        <authorList>
            <person name="Ruckert C."/>
            <person name="Nouioui I."/>
            <person name="Willmese J."/>
            <person name="van Wezel G."/>
            <person name="Klenk H.-P."/>
            <person name="Kalinowski J."/>
            <person name="Zotchev S.B."/>
        </authorList>
    </citation>
    <scope>NUCLEOTIDE SEQUENCE [LARGE SCALE GENOMIC DNA]</scope>
    <source>
        <strain evidence="10 11">DSM 45943</strain>
    </source>
</reference>
<feature type="region of interest" description="Disordered" evidence="7">
    <location>
        <begin position="210"/>
        <end position="246"/>
    </location>
</feature>
<dbReference type="InterPro" id="IPR023302">
    <property type="entry name" value="Pept_S9A_N"/>
</dbReference>
<dbReference type="Gene3D" id="3.40.50.1820">
    <property type="entry name" value="alpha/beta hydrolase"/>
    <property type="match status" value="2"/>
</dbReference>
<evidence type="ECO:0000256" key="3">
    <source>
        <dbReference type="ARBA" id="ARBA00011897"/>
    </source>
</evidence>
<dbReference type="InterPro" id="IPR002471">
    <property type="entry name" value="Pept_S9_AS"/>
</dbReference>
<keyword evidence="11" id="KW-1185">Reference proteome</keyword>
<keyword evidence="4" id="KW-0645">Protease</keyword>
<evidence type="ECO:0000256" key="1">
    <source>
        <dbReference type="ARBA" id="ARBA00001070"/>
    </source>
</evidence>
<feature type="domain" description="Peptidase S9 prolyl oligopeptidase catalytic" evidence="8">
    <location>
        <begin position="528"/>
        <end position="734"/>
    </location>
</feature>
<gene>
    <name evidence="10" type="primary">f1pep1</name>
    <name evidence="10" type="ORF">AHOG_12070</name>
</gene>
<dbReference type="KEGG" id="ahg:AHOG_12070"/>
<comment type="similarity">
    <text evidence="2">Belongs to the peptidase S9A family.</text>
</comment>
<feature type="domain" description="Peptidase S9A N-terminal" evidence="9">
    <location>
        <begin position="276"/>
        <end position="455"/>
    </location>
</feature>
<dbReference type="EC" id="3.4.21.26" evidence="3"/>
<dbReference type="PANTHER" id="PTHR42881:SF2">
    <property type="entry name" value="PROLYL ENDOPEPTIDASE"/>
    <property type="match status" value="1"/>
</dbReference>
<dbReference type="InterPro" id="IPR001375">
    <property type="entry name" value="Peptidase_S9_cat"/>
</dbReference>
<dbReference type="GO" id="GO:0006508">
    <property type="term" value="P:proteolysis"/>
    <property type="evidence" value="ECO:0007669"/>
    <property type="project" value="UniProtKB-KW"/>
</dbReference>
<evidence type="ECO:0000256" key="6">
    <source>
        <dbReference type="ARBA" id="ARBA00022825"/>
    </source>
</evidence>
<dbReference type="GO" id="GO:0070012">
    <property type="term" value="F:oligopeptidase activity"/>
    <property type="evidence" value="ECO:0007669"/>
    <property type="project" value="TreeGrafter"/>
</dbReference>
<proteinExistence type="inferred from homology"/>
<protein>
    <recommendedName>
        <fullName evidence="3">prolyl oligopeptidase</fullName>
        <ecNumber evidence="3">3.4.21.26</ecNumber>
    </recommendedName>
</protein>
<accession>A0A221W2V7</accession>
<dbReference type="SUPFAM" id="SSF50993">
    <property type="entry name" value="Peptidase/esterase 'gauge' domain"/>
    <property type="match status" value="1"/>
</dbReference>
<organism evidence="10 11">
    <name type="scientific">Actinoalloteichus hoggarensis</name>
    <dbReference type="NCBI Taxonomy" id="1470176"/>
    <lineage>
        <taxon>Bacteria</taxon>
        <taxon>Bacillati</taxon>
        <taxon>Actinomycetota</taxon>
        <taxon>Actinomycetes</taxon>
        <taxon>Pseudonocardiales</taxon>
        <taxon>Pseudonocardiaceae</taxon>
        <taxon>Actinoalloteichus</taxon>
    </lineage>
</organism>